<gene>
    <name evidence="2" type="ORF">AC578_4137</name>
</gene>
<protein>
    <submittedName>
        <fullName evidence="2">Uncharacterized protein</fullName>
    </submittedName>
</protein>
<dbReference type="EMBL" id="LFZN01000062">
    <property type="protein sequence ID" value="KXT01059.1"/>
    <property type="molecule type" value="Genomic_DNA"/>
</dbReference>
<sequence length="59" mass="6321">MSNRVSQNAASECCLPVRVQLRPPSLKQAEEDHNDVGSPVDGGQSQCLASTEGETSYQD</sequence>
<name>A0A139HFB2_9PEZI</name>
<evidence type="ECO:0000256" key="1">
    <source>
        <dbReference type="SAM" id="MobiDB-lite"/>
    </source>
</evidence>
<organism evidence="2 3">
    <name type="scientific">Pseudocercospora eumusae</name>
    <dbReference type="NCBI Taxonomy" id="321146"/>
    <lineage>
        <taxon>Eukaryota</taxon>
        <taxon>Fungi</taxon>
        <taxon>Dikarya</taxon>
        <taxon>Ascomycota</taxon>
        <taxon>Pezizomycotina</taxon>
        <taxon>Dothideomycetes</taxon>
        <taxon>Dothideomycetidae</taxon>
        <taxon>Mycosphaerellales</taxon>
        <taxon>Mycosphaerellaceae</taxon>
        <taxon>Pseudocercospora</taxon>
    </lineage>
</organism>
<accession>A0A139HFB2</accession>
<evidence type="ECO:0000313" key="2">
    <source>
        <dbReference type="EMBL" id="KXT01059.1"/>
    </source>
</evidence>
<keyword evidence="3" id="KW-1185">Reference proteome</keyword>
<comment type="caution">
    <text evidence="2">The sequence shown here is derived from an EMBL/GenBank/DDBJ whole genome shotgun (WGS) entry which is preliminary data.</text>
</comment>
<dbReference type="AlphaFoldDB" id="A0A139HFB2"/>
<evidence type="ECO:0000313" key="3">
    <source>
        <dbReference type="Proteomes" id="UP000070133"/>
    </source>
</evidence>
<feature type="region of interest" description="Disordered" evidence="1">
    <location>
        <begin position="24"/>
        <end position="59"/>
    </location>
</feature>
<dbReference type="Proteomes" id="UP000070133">
    <property type="component" value="Unassembled WGS sequence"/>
</dbReference>
<feature type="compositionally biased region" description="Polar residues" evidence="1">
    <location>
        <begin position="43"/>
        <end position="59"/>
    </location>
</feature>
<reference evidence="2 3" key="1">
    <citation type="submission" date="2015-07" db="EMBL/GenBank/DDBJ databases">
        <title>Comparative genomics of the Sigatoka disease complex on banana suggests a link between parallel evolutionary changes in Pseudocercospora fijiensis and Pseudocercospora eumusae and increased virulence on the banana host.</title>
        <authorList>
            <person name="Chang T.-C."/>
            <person name="Salvucci A."/>
            <person name="Crous P.W."/>
            <person name="Stergiopoulos I."/>
        </authorList>
    </citation>
    <scope>NUCLEOTIDE SEQUENCE [LARGE SCALE GENOMIC DNA]</scope>
    <source>
        <strain evidence="2 3">CBS 114824</strain>
    </source>
</reference>
<proteinExistence type="predicted"/>